<evidence type="ECO:0000313" key="3">
    <source>
        <dbReference type="Proteomes" id="UP000712600"/>
    </source>
</evidence>
<keyword evidence="1" id="KW-0472">Membrane</keyword>
<comment type="caution">
    <text evidence="2">The sequence shown here is derived from an EMBL/GenBank/DDBJ whole genome shotgun (WGS) entry which is preliminary data.</text>
</comment>
<keyword evidence="1" id="KW-1133">Transmembrane helix</keyword>
<dbReference type="EMBL" id="QGKX02000088">
    <property type="protein sequence ID" value="KAF3587519.1"/>
    <property type="molecule type" value="Genomic_DNA"/>
</dbReference>
<organism evidence="2 3">
    <name type="scientific">Brassica cretica</name>
    <name type="common">Mustard</name>
    <dbReference type="NCBI Taxonomy" id="69181"/>
    <lineage>
        <taxon>Eukaryota</taxon>
        <taxon>Viridiplantae</taxon>
        <taxon>Streptophyta</taxon>
        <taxon>Embryophyta</taxon>
        <taxon>Tracheophyta</taxon>
        <taxon>Spermatophyta</taxon>
        <taxon>Magnoliopsida</taxon>
        <taxon>eudicotyledons</taxon>
        <taxon>Gunneridae</taxon>
        <taxon>Pentapetalae</taxon>
        <taxon>rosids</taxon>
        <taxon>malvids</taxon>
        <taxon>Brassicales</taxon>
        <taxon>Brassicaceae</taxon>
        <taxon>Brassiceae</taxon>
        <taxon>Brassica</taxon>
    </lineage>
</organism>
<protein>
    <submittedName>
        <fullName evidence="2">Uncharacterized protein</fullName>
    </submittedName>
</protein>
<name>A0A8S9S665_BRACR</name>
<feature type="transmembrane region" description="Helical" evidence="1">
    <location>
        <begin position="21"/>
        <end position="40"/>
    </location>
</feature>
<keyword evidence="1" id="KW-0812">Transmembrane</keyword>
<reference evidence="2" key="1">
    <citation type="submission" date="2019-12" db="EMBL/GenBank/DDBJ databases">
        <title>Genome sequencing and annotation of Brassica cretica.</title>
        <authorList>
            <person name="Studholme D.J."/>
            <person name="Sarris P."/>
        </authorList>
    </citation>
    <scope>NUCLEOTIDE SEQUENCE</scope>
    <source>
        <strain evidence="2">PFS-109/04</strain>
        <tissue evidence="2">Leaf</tissue>
    </source>
</reference>
<accession>A0A8S9S665</accession>
<proteinExistence type="predicted"/>
<evidence type="ECO:0000256" key="1">
    <source>
        <dbReference type="SAM" id="Phobius"/>
    </source>
</evidence>
<sequence>MRRRIGRQGCNCLVYRDDTGVALDLQCLALIWTFICMGFWNGLAELLIGKRALWLVALNQSQRADVNMEMVRTMGNKMETGAVRSLICRSVIDILTRTSTLIFFVHSRQIQGAKVFGMGYMDGEGKRVHVFRL</sequence>
<gene>
    <name evidence="2" type="ORF">F2Q69_00029901</name>
</gene>
<evidence type="ECO:0000313" key="2">
    <source>
        <dbReference type="EMBL" id="KAF3587519.1"/>
    </source>
</evidence>
<dbReference type="Proteomes" id="UP000712600">
    <property type="component" value="Unassembled WGS sequence"/>
</dbReference>
<dbReference type="AlphaFoldDB" id="A0A8S9S665"/>